<sequence length="476" mass="51567">MLPTSAVYTTFLLFATASHALLLPGFDSLFSLINYLPFQSNNKQTYLKQDEVNYEEYKAKLISNKFKKIVPDHYIVVLKDGLSKSTLMQHTNWVSNEYATMMTAATESAGVFSNSKPQLMKALEFFQVDNFISGYMGYFTKDMIQRVMQNPDVDFVEEDSIFKVNEFDVQKNAPWGISRISRRENLTGGGADSDLKYLFDNEGGKGVVAYVVDTGIMVEHEDFEGRAVWGEAVAFPKIKKDGNGHGTHCAGIIGSKTYGIAKSVDLVAVGVMNLLGAGSTSDILKGIEYVVNQHQNDVRTKKKGFKGSVINMSLGGGASDALDLAVNAAVRAGVHVAVAAGNDNADACDYSPAKADGPITVGASNIVDARASFSNWGTCVDIIAPGENIDSTYIWSDHTAMSGTSMAAPHVAGLLSYYLSLQPEQTSEYYTLVEPADLKKRLLKYGTKGVLTDVQGSPNILAYNGAGGNLTEFWSN</sequence>
<dbReference type="PROSITE" id="PS00138">
    <property type="entry name" value="SUBTILASE_SER"/>
    <property type="match status" value="1"/>
</dbReference>
<evidence type="ECO:0000259" key="9">
    <source>
        <dbReference type="Pfam" id="PF05922"/>
    </source>
</evidence>
<proteinExistence type="inferred from homology"/>
<dbReference type="SUPFAM" id="SSF52743">
    <property type="entry name" value="Subtilisin-like"/>
    <property type="match status" value="1"/>
</dbReference>
<dbReference type="InterPro" id="IPR015500">
    <property type="entry name" value="Peptidase_S8_subtilisin-rel"/>
</dbReference>
<evidence type="ECO:0000313" key="10">
    <source>
        <dbReference type="EMBL" id="EDK44238.1"/>
    </source>
</evidence>
<feature type="signal peptide" evidence="7">
    <location>
        <begin position="1"/>
        <end position="20"/>
    </location>
</feature>
<reference evidence="10 11" key="1">
    <citation type="journal article" date="2009" name="Nature">
        <title>Evolution of pathogenicity and sexual reproduction in eight Candida genomes.</title>
        <authorList>
            <person name="Butler G."/>
            <person name="Rasmussen M.D."/>
            <person name="Lin M.F."/>
            <person name="Santos M.A."/>
            <person name="Sakthikumar S."/>
            <person name="Munro C.A."/>
            <person name="Rheinbay E."/>
            <person name="Grabherr M."/>
            <person name="Forche A."/>
            <person name="Reedy J.L."/>
            <person name="Agrafioti I."/>
            <person name="Arnaud M.B."/>
            <person name="Bates S."/>
            <person name="Brown A.J."/>
            <person name="Brunke S."/>
            <person name="Costanzo M.C."/>
            <person name="Fitzpatrick D.A."/>
            <person name="de Groot P.W."/>
            <person name="Harris D."/>
            <person name="Hoyer L.L."/>
            <person name="Hube B."/>
            <person name="Klis F.M."/>
            <person name="Kodira C."/>
            <person name="Lennard N."/>
            <person name="Logue M.E."/>
            <person name="Martin R."/>
            <person name="Neiman A.M."/>
            <person name="Nikolaou E."/>
            <person name="Quail M.A."/>
            <person name="Quinn J."/>
            <person name="Santos M.C."/>
            <person name="Schmitzberger F.F."/>
            <person name="Sherlock G."/>
            <person name="Shah P."/>
            <person name="Silverstein K.A."/>
            <person name="Skrzypek M.S."/>
            <person name="Soll D."/>
            <person name="Staggs R."/>
            <person name="Stansfield I."/>
            <person name="Stumpf M.P."/>
            <person name="Sudbery P.E."/>
            <person name="Srikantha T."/>
            <person name="Zeng Q."/>
            <person name="Berman J."/>
            <person name="Berriman M."/>
            <person name="Heitman J."/>
            <person name="Gow N.A."/>
            <person name="Lorenz M.C."/>
            <person name="Birren B.W."/>
            <person name="Kellis M."/>
            <person name="Cuomo C.A."/>
        </authorList>
    </citation>
    <scope>NUCLEOTIDE SEQUENCE [LARGE SCALE GENOMIC DNA]</scope>
    <source>
        <strain evidence="11">ATCC 11503 / BCRC 21390 / CBS 2605 / JCM 1781 / NBRC 1676 / NRRL YB-4239</strain>
    </source>
</reference>
<dbReference type="InterPro" id="IPR034193">
    <property type="entry name" value="PCSK9_ProteinaseK-like"/>
</dbReference>
<evidence type="ECO:0000259" key="8">
    <source>
        <dbReference type="Pfam" id="PF00082"/>
    </source>
</evidence>
<dbReference type="AlphaFoldDB" id="A5DYI0"/>
<feature type="chain" id="PRO_5002681645" description="Cerevisin" evidence="7">
    <location>
        <begin position="21"/>
        <end position="476"/>
    </location>
</feature>
<dbReference type="PROSITE" id="PS51892">
    <property type="entry name" value="SUBTILASE"/>
    <property type="match status" value="1"/>
</dbReference>
<feature type="domain" description="Inhibitor I9" evidence="9">
    <location>
        <begin position="74"/>
        <end position="163"/>
    </location>
</feature>
<keyword evidence="11" id="KW-1185">Reference proteome</keyword>
<evidence type="ECO:0000256" key="1">
    <source>
        <dbReference type="ARBA" id="ARBA00011073"/>
    </source>
</evidence>
<dbReference type="KEGG" id="lel:PVL30_003262"/>
<dbReference type="Pfam" id="PF00082">
    <property type="entry name" value="Peptidase_S8"/>
    <property type="match status" value="1"/>
</dbReference>
<keyword evidence="3 5" id="KW-0378">Hydrolase</keyword>
<dbReference type="InterPro" id="IPR010259">
    <property type="entry name" value="S8pro/Inhibitor_I9"/>
</dbReference>
<dbReference type="eggNOG" id="KOG1153">
    <property type="taxonomic scope" value="Eukaryota"/>
</dbReference>
<feature type="active site" description="Charge relay system" evidence="5">
    <location>
        <position position="213"/>
    </location>
</feature>
<keyword evidence="7" id="KW-0732">Signal</keyword>
<feature type="domain" description="Peptidase S8/S53" evidence="8">
    <location>
        <begin position="204"/>
        <end position="442"/>
    </location>
</feature>
<evidence type="ECO:0000256" key="4">
    <source>
        <dbReference type="ARBA" id="ARBA00022825"/>
    </source>
</evidence>
<evidence type="ECO:0000256" key="5">
    <source>
        <dbReference type="PROSITE-ProRule" id="PRU01240"/>
    </source>
</evidence>
<dbReference type="InterPro" id="IPR000209">
    <property type="entry name" value="Peptidase_S8/S53_dom"/>
</dbReference>
<protein>
    <recommendedName>
        <fullName evidence="12">Cerevisin</fullName>
    </recommendedName>
</protein>
<dbReference type="Pfam" id="PF05922">
    <property type="entry name" value="Inhibitor_I9"/>
    <property type="match status" value="1"/>
</dbReference>
<dbReference type="PROSITE" id="PS00137">
    <property type="entry name" value="SUBTILASE_HIS"/>
    <property type="match status" value="1"/>
</dbReference>
<dbReference type="GeneID" id="5233610"/>
<dbReference type="PROSITE" id="PS00136">
    <property type="entry name" value="SUBTILASE_ASP"/>
    <property type="match status" value="1"/>
</dbReference>
<dbReference type="SUPFAM" id="SSF54897">
    <property type="entry name" value="Protease propeptides/inhibitors"/>
    <property type="match status" value="1"/>
</dbReference>
<dbReference type="InterPro" id="IPR022398">
    <property type="entry name" value="Peptidase_S8_His-AS"/>
</dbReference>
<dbReference type="OMA" id="CEYSPAR"/>
<feature type="active site" description="Charge relay system" evidence="5">
    <location>
        <position position="405"/>
    </location>
</feature>
<evidence type="ECO:0008006" key="12">
    <source>
        <dbReference type="Google" id="ProtNLM"/>
    </source>
</evidence>
<dbReference type="InterPro" id="IPR037045">
    <property type="entry name" value="S8pro/Inhibitor_I9_sf"/>
</dbReference>
<dbReference type="Gene3D" id="3.30.70.80">
    <property type="entry name" value="Peptidase S8 propeptide/proteinase inhibitor I9"/>
    <property type="match status" value="1"/>
</dbReference>
<dbReference type="CDD" id="cd04077">
    <property type="entry name" value="Peptidases_S8_PCSK9_ProteinaseK_like"/>
    <property type="match status" value="1"/>
</dbReference>
<evidence type="ECO:0000256" key="6">
    <source>
        <dbReference type="RuleBase" id="RU003355"/>
    </source>
</evidence>
<dbReference type="PANTHER" id="PTHR43806">
    <property type="entry name" value="PEPTIDASE S8"/>
    <property type="match status" value="1"/>
</dbReference>
<dbReference type="STRING" id="379508.A5DYI0"/>
<name>A5DYI0_LODEL</name>
<dbReference type="VEuPathDB" id="FungiDB:LELG_02417"/>
<dbReference type="PRINTS" id="PR00723">
    <property type="entry name" value="SUBTILISIN"/>
</dbReference>
<dbReference type="GO" id="GO:0006508">
    <property type="term" value="P:proteolysis"/>
    <property type="evidence" value="ECO:0007669"/>
    <property type="project" value="UniProtKB-KW"/>
</dbReference>
<dbReference type="Proteomes" id="UP000001996">
    <property type="component" value="Unassembled WGS sequence"/>
</dbReference>
<organism evidence="10 11">
    <name type="scientific">Lodderomyces elongisporus (strain ATCC 11503 / CBS 2605 / JCM 1781 / NBRC 1676 / NRRL YB-4239)</name>
    <name type="common">Yeast</name>
    <name type="synonym">Saccharomyces elongisporus</name>
    <dbReference type="NCBI Taxonomy" id="379508"/>
    <lineage>
        <taxon>Eukaryota</taxon>
        <taxon>Fungi</taxon>
        <taxon>Dikarya</taxon>
        <taxon>Ascomycota</taxon>
        <taxon>Saccharomycotina</taxon>
        <taxon>Pichiomycetes</taxon>
        <taxon>Debaryomycetaceae</taxon>
        <taxon>Candida/Lodderomyces clade</taxon>
        <taxon>Lodderomyces</taxon>
    </lineage>
</organism>
<keyword evidence="2 5" id="KW-0645">Protease</keyword>
<evidence type="ECO:0000256" key="2">
    <source>
        <dbReference type="ARBA" id="ARBA00022670"/>
    </source>
</evidence>
<dbReference type="InterPro" id="IPR050131">
    <property type="entry name" value="Peptidase_S8_subtilisin-like"/>
</dbReference>
<dbReference type="PANTHER" id="PTHR43806:SF11">
    <property type="entry name" value="CEREVISIN-RELATED"/>
    <property type="match status" value="1"/>
</dbReference>
<dbReference type="InParanoid" id="A5DYI0"/>
<dbReference type="FunFam" id="3.40.50.200:FF:000007">
    <property type="entry name" value="Subtilisin-like serine protease"/>
    <property type="match status" value="1"/>
</dbReference>
<dbReference type="OrthoDB" id="206201at2759"/>
<dbReference type="HOGENOM" id="CLU_011263_1_4_1"/>
<dbReference type="InterPro" id="IPR023827">
    <property type="entry name" value="Peptidase_S8_Asp-AS"/>
</dbReference>
<gene>
    <name evidence="10" type="ORF">LELG_02417</name>
</gene>
<feature type="active site" description="Charge relay system" evidence="5">
    <location>
        <position position="245"/>
    </location>
</feature>
<dbReference type="InterPro" id="IPR023828">
    <property type="entry name" value="Peptidase_S8_Ser-AS"/>
</dbReference>
<dbReference type="Gene3D" id="3.40.50.200">
    <property type="entry name" value="Peptidase S8/S53 domain"/>
    <property type="match status" value="1"/>
</dbReference>
<keyword evidence="4 5" id="KW-0720">Serine protease</keyword>
<evidence type="ECO:0000256" key="3">
    <source>
        <dbReference type="ARBA" id="ARBA00022801"/>
    </source>
</evidence>
<dbReference type="EMBL" id="CH981526">
    <property type="protein sequence ID" value="EDK44238.1"/>
    <property type="molecule type" value="Genomic_DNA"/>
</dbReference>
<dbReference type="InterPro" id="IPR036852">
    <property type="entry name" value="Peptidase_S8/S53_dom_sf"/>
</dbReference>
<comment type="similarity">
    <text evidence="1 5 6">Belongs to the peptidase S8 family.</text>
</comment>
<accession>A5DYI0</accession>
<evidence type="ECO:0000313" key="11">
    <source>
        <dbReference type="Proteomes" id="UP000001996"/>
    </source>
</evidence>
<dbReference type="GO" id="GO:0004252">
    <property type="term" value="F:serine-type endopeptidase activity"/>
    <property type="evidence" value="ECO:0007669"/>
    <property type="project" value="UniProtKB-UniRule"/>
</dbReference>
<evidence type="ECO:0000256" key="7">
    <source>
        <dbReference type="SAM" id="SignalP"/>
    </source>
</evidence>